<evidence type="ECO:0000313" key="2">
    <source>
        <dbReference type="Proteomes" id="UP001374535"/>
    </source>
</evidence>
<gene>
    <name evidence="1" type="ORF">V8G54_002819</name>
</gene>
<protein>
    <submittedName>
        <fullName evidence="1">Uncharacterized protein</fullName>
    </submittedName>
</protein>
<sequence>MKHTMMCSVALQQGKYKAGVLDSKNAYSVPFRDAAYLVPERRVFPGRALQSQVSFHAARTRLELQNCCKVGPCHDHDRDEGGGCITVQALRDEDEDVPESLKHHEYMQQPNHLVVLCYR</sequence>
<organism evidence="1 2">
    <name type="scientific">Vigna mungo</name>
    <name type="common">Black gram</name>
    <name type="synonym">Phaseolus mungo</name>
    <dbReference type="NCBI Taxonomy" id="3915"/>
    <lineage>
        <taxon>Eukaryota</taxon>
        <taxon>Viridiplantae</taxon>
        <taxon>Streptophyta</taxon>
        <taxon>Embryophyta</taxon>
        <taxon>Tracheophyta</taxon>
        <taxon>Spermatophyta</taxon>
        <taxon>Magnoliopsida</taxon>
        <taxon>eudicotyledons</taxon>
        <taxon>Gunneridae</taxon>
        <taxon>Pentapetalae</taxon>
        <taxon>rosids</taxon>
        <taxon>fabids</taxon>
        <taxon>Fabales</taxon>
        <taxon>Fabaceae</taxon>
        <taxon>Papilionoideae</taxon>
        <taxon>50 kb inversion clade</taxon>
        <taxon>NPAAA clade</taxon>
        <taxon>indigoferoid/millettioid clade</taxon>
        <taxon>Phaseoleae</taxon>
        <taxon>Vigna</taxon>
    </lineage>
</organism>
<keyword evidence="2" id="KW-1185">Reference proteome</keyword>
<accession>A0AAQ3PBN8</accession>
<dbReference type="AlphaFoldDB" id="A0AAQ3PBN8"/>
<dbReference type="EMBL" id="CP144700">
    <property type="protein sequence ID" value="WVZ24275.1"/>
    <property type="molecule type" value="Genomic_DNA"/>
</dbReference>
<name>A0AAQ3PBN8_VIGMU</name>
<proteinExistence type="predicted"/>
<dbReference type="Proteomes" id="UP001374535">
    <property type="component" value="Chromosome 1"/>
</dbReference>
<evidence type="ECO:0000313" key="1">
    <source>
        <dbReference type="EMBL" id="WVZ24275.1"/>
    </source>
</evidence>
<reference evidence="1 2" key="1">
    <citation type="journal article" date="2023" name="Life. Sci Alliance">
        <title>Evolutionary insights into 3D genome organization and epigenetic landscape of Vigna mungo.</title>
        <authorList>
            <person name="Junaid A."/>
            <person name="Singh B."/>
            <person name="Bhatia S."/>
        </authorList>
    </citation>
    <scope>NUCLEOTIDE SEQUENCE [LARGE SCALE GENOMIC DNA]</scope>
    <source>
        <strain evidence="1">Urdbean</strain>
    </source>
</reference>